<evidence type="ECO:0000313" key="2">
    <source>
        <dbReference type="Proteomes" id="UP000605201"/>
    </source>
</evidence>
<dbReference type="AlphaFoldDB" id="A0A8J6NYC6"/>
<evidence type="ECO:0008006" key="3">
    <source>
        <dbReference type="Google" id="ProtNLM"/>
    </source>
</evidence>
<dbReference type="PANTHER" id="PTHR40084:SF1">
    <property type="entry name" value="PHOSPHOTRANSFERASE"/>
    <property type="match status" value="1"/>
</dbReference>
<organism evidence="1 2">
    <name type="scientific">Candidatus Desulfatibia vada</name>
    <dbReference type="NCBI Taxonomy" id="2841696"/>
    <lineage>
        <taxon>Bacteria</taxon>
        <taxon>Pseudomonadati</taxon>
        <taxon>Thermodesulfobacteriota</taxon>
        <taxon>Desulfobacteria</taxon>
        <taxon>Desulfobacterales</taxon>
        <taxon>Desulfobacterales incertae sedis</taxon>
        <taxon>Candidatus Desulfatibia</taxon>
    </lineage>
</organism>
<protein>
    <recommendedName>
        <fullName evidence="3">DNA helicase UvrD</fullName>
    </recommendedName>
</protein>
<sequence length="443" mass="49448">MRFIADLHIHSHFSRATAKNLNLENIYIAAQLKGITVVGTGDFTHPGWFAEIKEKLVPAEEGFFKLKDEIADKCDQQVPSACRGIVRFMLVSEISSIYKKDNKTRKIHNLVFFPAVDRAEKFNSKLDKIGNIKSDGRPILGLDARNLLEILLETSDDAFLIPAHIWTPWFSLLGSKSGFDSIEECFGDLSAYIFAVETGLSSDPAMNRQVSGLDGLTLVSNSDAHSPLKLGREANIFNTELSYSNIKSALETGDPKRFLGTFEFYPEEGKYHLDGHRKCDIRLWPEKTRKLNGICPVCDKPLTLGVLYRVGELADRPGATKKARNHPFYSIIPLVEILSEILKVGPGSKKVMGNYHALLDKLGPEISILNTLKIKTIETAGIPLLGEAIARMRRNEVEVLPGYDGEFGTIKIFDPHEREKLLGQKTLFVVPAFRPDNQKKTAP</sequence>
<dbReference type="Gene3D" id="3.20.20.140">
    <property type="entry name" value="Metal-dependent hydrolases"/>
    <property type="match status" value="1"/>
</dbReference>
<name>A0A8J6NYC6_9BACT</name>
<accession>A0A8J6NYC6</accession>
<dbReference type="SUPFAM" id="SSF89550">
    <property type="entry name" value="PHP domain-like"/>
    <property type="match status" value="1"/>
</dbReference>
<dbReference type="CDD" id="cd19067">
    <property type="entry name" value="PfuEndoQ-like"/>
    <property type="match status" value="1"/>
</dbReference>
<dbReference type="Proteomes" id="UP000605201">
    <property type="component" value="Unassembled WGS sequence"/>
</dbReference>
<comment type="caution">
    <text evidence="1">The sequence shown here is derived from an EMBL/GenBank/DDBJ whole genome shotgun (WGS) entry which is preliminary data.</text>
</comment>
<dbReference type="InterPro" id="IPR016195">
    <property type="entry name" value="Pol/histidinol_Pase-like"/>
</dbReference>
<gene>
    <name evidence="1" type="ORF">H8D96_07295</name>
</gene>
<reference evidence="1 2" key="1">
    <citation type="submission" date="2020-08" db="EMBL/GenBank/DDBJ databases">
        <title>Bridging the membrane lipid divide: bacteria of the FCB group superphylum have the potential to synthesize archaeal ether lipids.</title>
        <authorList>
            <person name="Villanueva L."/>
            <person name="Von Meijenfeldt F.A.B."/>
            <person name="Westbye A.B."/>
            <person name="Yadav S."/>
            <person name="Hopmans E.C."/>
            <person name="Dutilh B.E."/>
            <person name="Sinninghe Damste J.S."/>
        </authorList>
    </citation>
    <scope>NUCLEOTIDE SEQUENCE [LARGE SCALE GENOMIC DNA]</scope>
    <source>
        <strain evidence="1">NIOZ-UU17</strain>
    </source>
</reference>
<dbReference type="EMBL" id="JACNIG010000166">
    <property type="protein sequence ID" value="MBC8431710.1"/>
    <property type="molecule type" value="Genomic_DNA"/>
</dbReference>
<evidence type="ECO:0000313" key="1">
    <source>
        <dbReference type="EMBL" id="MBC8431710.1"/>
    </source>
</evidence>
<proteinExistence type="predicted"/>
<dbReference type="PANTHER" id="PTHR40084">
    <property type="entry name" value="PHOSPHOHYDROLASE, PHP FAMILY"/>
    <property type="match status" value="1"/>
</dbReference>